<dbReference type="Gene3D" id="3.40.50.150">
    <property type="entry name" value="Vaccinia Virus protein VP39"/>
    <property type="match status" value="1"/>
</dbReference>
<keyword evidence="3" id="KW-0949">S-adenosyl-L-methionine</keyword>
<reference evidence="6 7" key="1">
    <citation type="submission" date="2015-04" db="EMBL/GenBank/DDBJ databases">
        <authorList>
            <person name="Heijne W.H."/>
            <person name="Fedorova N.D."/>
            <person name="Nierman W.C."/>
            <person name="Vollebregt A.W."/>
            <person name="Zhao Z."/>
            <person name="Wu L."/>
            <person name="Kumar M."/>
            <person name="Stam H."/>
            <person name="van den Berg M.A."/>
            <person name="Pel H.J."/>
        </authorList>
    </citation>
    <scope>NUCLEOTIDE SEQUENCE [LARGE SCALE GENOMIC DNA]</scope>
    <source>
        <strain evidence="6 7">CBS 393.64</strain>
    </source>
</reference>
<evidence type="ECO:0000256" key="3">
    <source>
        <dbReference type="ARBA" id="ARBA00022691"/>
    </source>
</evidence>
<sequence>MAQIASKAAAIQAHIQTLAITASKLTTQVPKGETSASAEHEAVRLSLLRTLRDLKNILEDPKDRSLQITLQVNQNVAIRAAIHLNIFEALSQHDVGDGVDIDLLTKGVGEQRADIVLVDIIIATGPNVKVVYSFDDMIPPLFDLPKYLTETQFRNPSDIHRGPFQHYHKTTLPYFDYVRRDPARLAVLNSAMQVQSYAFAESQSAVYPWEYELGQDVSDSEVVIVDVGGGKGQALEEIRKAHPGLKGRFVLQDLKGTVPEKVETAGIEIMEYDFFKPQPVKGARAYFFRRVLHDWPDVRCIEILRNTASALKPGYSRILIGDVVLPARNPPLLPSLFDFNMLTVAGMERTRKQWEELLEAAGLQIKKVWGNDGCILSIIEAVLKAESE</sequence>
<dbReference type="Pfam" id="PF00891">
    <property type="entry name" value="Methyltransf_2"/>
    <property type="match status" value="1"/>
</dbReference>
<dbReference type="SUPFAM" id="SSF53335">
    <property type="entry name" value="S-adenosyl-L-methionine-dependent methyltransferases"/>
    <property type="match status" value="1"/>
</dbReference>
<dbReference type="InterPro" id="IPR016461">
    <property type="entry name" value="COMT-like"/>
</dbReference>
<proteinExistence type="predicted"/>
<dbReference type="EMBL" id="LASV01000103">
    <property type="protein sequence ID" value="KKA23341.1"/>
    <property type="molecule type" value="Genomic_DNA"/>
</dbReference>
<evidence type="ECO:0000256" key="1">
    <source>
        <dbReference type="ARBA" id="ARBA00022603"/>
    </source>
</evidence>
<name>A0A0F4YZS6_RASE3</name>
<evidence type="ECO:0000313" key="6">
    <source>
        <dbReference type="EMBL" id="KKA23341.1"/>
    </source>
</evidence>
<dbReference type="PANTHER" id="PTHR43712:SF1">
    <property type="entry name" value="HYPOTHETICAL O-METHYLTRANSFERASE (EUROFUNG)-RELATED"/>
    <property type="match status" value="1"/>
</dbReference>
<comment type="caution">
    <text evidence="6">The sequence shown here is derived from an EMBL/GenBank/DDBJ whole genome shotgun (WGS) entry which is preliminary data.</text>
</comment>
<dbReference type="PIRSF" id="PIRSF005739">
    <property type="entry name" value="O-mtase"/>
    <property type="match status" value="1"/>
</dbReference>
<dbReference type="Proteomes" id="UP000053958">
    <property type="component" value="Unassembled WGS sequence"/>
</dbReference>
<dbReference type="PROSITE" id="PS51683">
    <property type="entry name" value="SAM_OMT_II"/>
    <property type="match status" value="1"/>
</dbReference>
<feature type="active site" description="Proton acceptor" evidence="4">
    <location>
        <position position="293"/>
    </location>
</feature>
<dbReference type="GO" id="GO:0032259">
    <property type="term" value="P:methylation"/>
    <property type="evidence" value="ECO:0007669"/>
    <property type="project" value="UniProtKB-KW"/>
</dbReference>
<dbReference type="OrthoDB" id="1535081at2759"/>
<keyword evidence="1 6" id="KW-0489">Methyltransferase</keyword>
<organism evidence="6 7">
    <name type="scientific">Rasamsonia emersonii (strain ATCC 16479 / CBS 393.64 / IMI 116815)</name>
    <dbReference type="NCBI Taxonomy" id="1408163"/>
    <lineage>
        <taxon>Eukaryota</taxon>
        <taxon>Fungi</taxon>
        <taxon>Dikarya</taxon>
        <taxon>Ascomycota</taxon>
        <taxon>Pezizomycotina</taxon>
        <taxon>Eurotiomycetes</taxon>
        <taxon>Eurotiomycetidae</taxon>
        <taxon>Eurotiales</taxon>
        <taxon>Trichocomaceae</taxon>
        <taxon>Rasamsonia</taxon>
    </lineage>
</organism>
<gene>
    <name evidence="6" type="ORF">T310_2595</name>
</gene>
<evidence type="ECO:0000313" key="7">
    <source>
        <dbReference type="Proteomes" id="UP000053958"/>
    </source>
</evidence>
<dbReference type="GeneID" id="25314946"/>
<accession>A0A0F4YZS6</accession>
<dbReference type="InterPro" id="IPR029063">
    <property type="entry name" value="SAM-dependent_MTases_sf"/>
</dbReference>
<evidence type="ECO:0000256" key="4">
    <source>
        <dbReference type="PIRSR" id="PIRSR005739-1"/>
    </source>
</evidence>
<evidence type="ECO:0000259" key="5">
    <source>
        <dbReference type="Pfam" id="PF00891"/>
    </source>
</evidence>
<dbReference type="GO" id="GO:0008171">
    <property type="term" value="F:O-methyltransferase activity"/>
    <property type="evidence" value="ECO:0007669"/>
    <property type="project" value="InterPro"/>
</dbReference>
<dbReference type="PANTHER" id="PTHR43712">
    <property type="entry name" value="PUTATIVE (AFU_ORTHOLOGUE AFUA_4G14580)-RELATED"/>
    <property type="match status" value="1"/>
</dbReference>
<dbReference type="AlphaFoldDB" id="A0A0F4YZS6"/>
<keyword evidence="7" id="KW-1185">Reference proteome</keyword>
<evidence type="ECO:0000256" key="2">
    <source>
        <dbReference type="ARBA" id="ARBA00022679"/>
    </source>
</evidence>
<protein>
    <submittedName>
        <fullName evidence="6">O-methyltransferase</fullName>
    </submittedName>
</protein>
<feature type="domain" description="O-methyltransferase C-terminal" evidence="5">
    <location>
        <begin position="174"/>
        <end position="363"/>
    </location>
</feature>
<dbReference type="RefSeq" id="XP_013329953.1">
    <property type="nucleotide sequence ID" value="XM_013474499.1"/>
</dbReference>
<dbReference type="InterPro" id="IPR001077">
    <property type="entry name" value="COMT_C"/>
</dbReference>
<keyword evidence="2 6" id="KW-0808">Transferase</keyword>